<evidence type="ECO:0000256" key="8">
    <source>
        <dbReference type="ARBA" id="ARBA00022777"/>
    </source>
</evidence>
<dbReference type="InterPro" id="IPR000014">
    <property type="entry name" value="PAS"/>
</dbReference>
<keyword evidence="13" id="KW-1133">Transmembrane helix</keyword>
<dbReference type="SMART" id="SM00304">
    <property type="entry name" value="HAMP"/>
    <property type="match status" value="1"/>
</dbReference>
<gene>
    <name evidence="18" type="ORF">D7Z26_00650</name>
</gene>
<dbReference type="AlphaFoldDB" id="A0A494YE64"/>
<dbReference type="CDD" id="cd00130">
    <property type="entry name" value="PAS"/>
    <property type="match status" value="1"/>
</dbReference>
<feature type="domain" description="Histidine kinase" evidence="14">
    <location>
        <begin position="510"/>
        <end position="717"/>
    </location>
</feature>
<dbReference type="InterPro" id="IPR004358">
    <property type="entry name" value="Sig_transdc_His_kin-like_C"/>
</dbReference>
<keyword evidence="19" id="KW-1185">Reference proteome</keyword>
<dbReference type="PROSITE" id="PS50109">
    <property type="entry name" value="HIS_KIN"/>
    <property type="match status" value="1"/>
</dbReference>
<dbReference type="Pfam" id="PF00672">
    <property type="entry name" value="HAMP"/>
    <property type="match status" value="1"/>
</dbReference>
<dbReference type="InterPro" id="IPR000700">
    <property type="entry name" value="PAS-assoc_C"/>
</dbReference>
<organism evidence="18 19">
    <name type="scientific">Cohnella endophytica</name>
    <dbReference type="NCBI Taxonomy" id="2419778"/>
    <lineage>
        <taxon>Bacteria</taxon>
        <taxon>Bacillati</taxon>
        <taxon>Bacillota</taxon>
        <taxon>Bacilli</taxon>
        <taxon>Bacillales</taxon>
        <taxon>Paenibacillaceae</taxon>
        <taxon>Cohnella</taxon>
    </lineage>
</organism>
<dbReference type="Pfam" id="PF00512">
    <property type="entry name" value="HisKA"/>
    <property type="match status" value="1"/>
</dbReference>
<evidence type="ECO:0000256" key="5">
    <source>
        <dbReference type="ARBA" id="ARBA00022553"/>
    </source>
</evidence>
<sequence>MMTFAKQIGANLEAAEKSKNEMEQTLGEKLRAVALAVQSELDPHIDNVTNEQLIALSKKLDVDNISLWKRTVNDIVVLKSSAPEEINQSSKTWDYWYTAFNQLFDLKSVTVPKGQTLAHYWSGPYQYSTTDPSHVNKWGNYYDGTTDYMINPYVNAQVFLDYENNTGTNSIIRRLLADNPDILEVSGFDPEFFGKPEILKIKKGKIVRNLDVRPVPFGEYKLKDEESDAENVREAVETGQSVTSRSKASGKSLLKSFIPLNNLGKPLVVGVSFDYSSIRASLNHQLFVNCMISLCLVVAAWIVSYVIAGFLIRPLRYILDNVNELAKGKFGSPIAIRRWDELGHLTFSVNTMANNLQSYMGRLKDSAEELRSTKEYLESFFKHTSDAIHVTDLDGKVIQVNDAFETMFGWSSSEVLHHELKHVPDNQMSEYAAIRGRIKQGESITDFETMRQRKDGQFIDVSITVSPIRGNQDEIVAIAEICRNITARKQSDEVIRRTEKLSVIGQLAAGVAHEIRNPLTTLRGFVQLNKQQGSLSPAYLDIMLSELERINFIVSEFLVLAKPQVNRYQPIDIRRLLDDMIALLDSQANLINVKFERLYGNDVPMLVCEENQLKQVFLNVIKNSIEAMEGIGGTITIELDYAPSREAVVIRFIDEGRGISEEDMARLGEPFFTRKATGNGLGLMVSQRIIANHKGTMQITSKQGEGTCVEIRLSTASK</sequence>
<keyword evidence="11 13" id="KW-0472">Membrane</keyword>
<dbReference type="GO" id="GO:0000155">
    <property type="term" value="F:phosphorelay sensor kinase activity"/>
    <property type="evidence" value="ECO:0007669"/>
    <property type="project" value="InterPro"/>
</dbReference>
<dbReference type="Pfam" id="PF02518">
    <property type="entry name" value="HATPase_c"/>
    <property type="match status" value="1"/>
</dbReference>
<evidence type="ECO:0000256" key="10">
    <source>
        <dbReference type="ARBA" id="ARBA00023012"/>
    </source>
</evidence>
<dbReference type="InterPro" id="IPR013767">
    <property type="entry name" value="PAS_fold"/>
</dbReference>
<feature type="transmembrane region" description="Helical" evidence="13">
    <location>
        <begin position="286"/>
        <end position="312"/>
    </location>
</feature>
<dbReference type="CDD" id="cd00082">
    <property type="entry name" value="HisKA"/>
    <property type="match status" value="1"/>
</dbReference>
<dbReference type="InterPro" id="IPR036097">
    <property type="entry name" value="HisK_dim/P_sf"/>
</dbReference>
<dbReference type="PRINTS" id="PR00344">
    <property type="entry name" value="BCTRLSENSOR"/>
</dbReference>
<dbReference type="GO" id="GO:0005886">
    <property type="term" value="C:plasma membrane"/>
    <property type="evidence" value="ECO:0007669"/>
    <property type="project" value="UniProtKB-SubCell"/>
</dbReference>
<proteinExistence type="predicted"/>
<dbReference type="Gene3D" id="1.10.287.130">
    <property type="match status" value="1"/>
</dbReference>
<dbReference type="SMART" id="SM00387">
    <property type="entry name" value="HATPase_c"/>
    <property type="match status" value="1"/>
</dbReference>
<keyword evidence="6" id="KW-0808">Transferase</keyword>
<feature type="domain" description="PAC" evidence="16">
    <location>
        <begin position="445"/>
        <end position="497"/>
    </location>
</feature>
<feature type="domain" description="PAS" evidence="15">
    <location>
        <begin position="373"/>
        <end position="416"/>
    </location>
</feature>
<keyword evidence="12" id="KW-0175">Coiled coil</keyword>
<dbReference type="PROSITE" id="PS50112">
    <property type="entry name" value="PAS"/>
    <property type="match status" value="1"/>
</dbReference>
<dbReference type="SUPFAM" id="SSF158472">
    <property type="entry name" value="HAMP domain-like"/>
    <property type="match status" value="1"/>
</dbReference>
<evidence type="ECO:0000256" key="6">
    <source>
        <dbReference type="ARBA" id="ARBA00022679"/>
    </source>
</evidence>
<dbReference type="GO" id="GO:0005524">
    <property type="term" value="F:ATP binding"/>
    <property type="evidence" value="ECO:0007669"/>
    <property type="project" value="UniProtKB-KW"/>
</dbReference>
<comment type="caution">
    <text evidence="18">The sequence shown here is derived from an EMBL/GenBank/DDBJ whole genome shotgun (WGS) entry which is preliminary data.</text>
</comment>
<dbReference type="PROSITE" id="PS50885">
    <property type="entry name" value="HAMP"/>
    <property type="match status" value="1"/>
</dbReference>
<evidence type="ECO:0000256" key="7">
    <source>
        <dbReference type="ARBA" id="ARBA00022741"/>
    </source>
</evidence>
<evidence type="ECO:0000259" key="15">
    <source>
        <dbReference type="PROSITE" id="PS50112"/>
    </source>
</evidence>
<evidence type="ECO:0000256" key="2">
    <source>
        <dbReference type="ARBA" id="ARBA00004651"/>
    </source>
</evidence>
<comment type="catalytic activity">
    <reaction evidence="1">
        <text>ATP + protein L-histidine = ADP + protein N-phospho-L-histidine.</text>
        <dbReference type="EC" id="2.7.13.3"/>
    </reaction>
</comment>
<dbReference type="SUPFAM" id="SSF55785">
    <property type="entry name" value="PYP-like sensor domain (PAS domain)"/>
    <property type="match status" value="1"/>
</dbReference>
<dbReference type="GO" id="GO:0006355">
    <property type="term" value="P:regulation of DNA-templated transcription"/>
    <property type="evidence" value="ECO:0007669"/>
    <property type="project" value="InterPro"/>
</dbReference>
<dbReference type="Gene3D" id="6.10.340.10">
    <property type="match status" value="1"/>
</dbReference>
<evidence type="ECO:0000256" key="12">
    <source>
        <dbReference type="SAM" id="Coils"/>
    </source>
</evidence>
<dbReference type="InterPro" id="IPR035965">
    <property type="entry name" value="PAS-like_dom_sf"/>
</dbReference>
<dbReference type="Proteomes" id="UP000282076">
    <property type="component" value="Unassembled WGS sequence"/>
</dbReference>
<dbReference type="CDD" id="cd06225">
    <property type="entry name" value="HAMP"/>
    <property type="match status" value="1"/>
</dbReference>
<dbReference type="PROSITE" id="PS50113">
    <property type="entry name" value="PAC"/>
    <property type="match status" value="1"/>
</dbReference>
<reference evidence="18 19" key="1">
    <citation type="submission" date="2018-10" db="EMBL/GenBank/DDBJ databases">
        <title>Cohnella sp. M2MS4P-1, whole genome shotgun sequence.</title>
        <authorList>
            <person name="Tuo L."/>
        </authorList>
    </citation>
    <scope>NUCLEOTIDE SEQUENCE [LARGE SCALE GENOMIC DNA]</scope>
    <source>
        <strain evidence="18 19">M2MS4P-1</strain>
    </source>
</reference>
<evidence type="ECO:0000256" key="13">
    <source>
        <dbReference type="SAM" id="Phobius"/>
    </source>
</evidence>
<evidence type="ECO:0000259" key="16">
    <source>
        <dbReference type="PROSITE" id="PS50113"/>
    </source>
</evidence>
<evidence type="ECO:0000313" key="18">
    <source>
        <dbReference type="EMBL" id="RKP58325.1"/>
    </source>
</evidence>
<evidence type="ECO:0000256" key="11">
    <source>
        <dbReference type="ARBA" id="ARBA00023136"/>
    </source>
</evidence>
<evidence type="ECO:0000256" key="1">
    <source>
        <dbReference type="ARBA" id="ARBA00000085"/>
    </source>
</evidence>
<dbReference type="InterPro" id="IPR036890">
    <property type="entry name" value="HATPase_C_sf"/>
</dbReference>
<evidence type="ECO:0000259" key="17">
    <source>
        <dbReference type="PROSITE" id="PS50885"/>
    </source>
</evidence>
<dbReference type="InterPro" id="IPR003594">
    <property type="entry name" value="HATPase_dom"/>
</dbReference>
<keyword evidence="5" id="KW-0597">Phosphoprotein</keyword>
<name>A0A494YE64_9BACL</name>
<dbReference type="OrthoDB" id="9815750at2"/>
<feature type="coiled-coil region" evidence="12">
    <location>
        <begin position="5"/>
        <end position="32"/>
    </location>
</feature>
<keyword evidence="10" id="KW-0902">Two-component regulatory system</keyword>
<dbReference type="SMART" id="SM00091">
    <property type="entry name" value="PAS"/>
    <property type="match status" value="1"/>
</dbReference>
<comment type="subcellular location">
    <subcellularLocation>
        <location evidence="2">Cell membrane</location>
        <topology evidence="2">Multi-pass membrane protein</topology>
    </subcellularLocation>
</comment>
<dbReference type="SUPFAM" id="SSF55874">
    <property type="entry name" value="ATPase domain of HSP90 chaperone/DNA topoisomerase II/histidine kinase"/>
    <property type="match status" value="1"/>
</dbReference>
<protein>
    <recommendedName>
        <fullName evidence="3">histidine kinase</fullName>
        <ecNumber evidence="3">2.7.13.3</ecNumber>
    </recommendedName>
</protein>
<dbReference type="PANTHER" id="PTHR43065">
    <property type="entry name" value="SENSOR HISTIDINE KINASE"/>
    <property type="match status" value="1"/>
</dbReference>
<dbReference type="InterPro" id="IPR003660">
    <property type="entry name" value="HAMP_dom"/>
</dbReference>
<evidence type="ECO:0000313" key="19">
    <source>
        <dbReference type="Proteomes" id="UP000282076"/>
    </source>
</evidence>
<keyword evidence="13" id="KW-0812">Transmembrane</keyword>
<keyword evidence="9" id="KW-0067">ATP-binding</keyword>
<accession>A0A494YE64</accession>
<evidence type="ECO:0000256" key="4">
    <source>
        <dbReference type="ARBA" id="ARBA00022475"/>
    </source>
</evidence>
<dbReference type="NCBIfam" id="TIGR00229">
    <property type="entry name" value="sensory_box"/>
    <property type="match status" value="1"/>
</dbReference>
<evidence type="ECO:0000259" key="14">
    <source>
        <dbReference type="PROSITE" id="PS50109"/>
    </source>
</evidence>
<dbReference type="EMBL" id="RBZM01000001">
    <property type="protein sequence ID" value="RKP58325.1"/>
    <property type="molecule type" value="Genomic_DNA"/>
</dbReference>
<dbReference type="InterPro" id="IPR003661">
    <property type="entry name" value="HisK_dim/P_dom"/>
</dbReference>
<dbReference type="SUPFAM" id="SSF47384">
    <property type="entry name" value="Homodimeric domain of signal transducing histidine kinase"/>
    <property type="match status" value="1"/>
</dbReference>
<evidence type="ECO:0000256" key="3">
    <source>
        <dbReference type="ARBA" id="ARBA00012438"/>
    </source>
</evidence>
<keyword evidence="4" id="KW-1003">Cell membrane</keyword>
<feature type="domain" description="HAMP" evidence="17">
    <location>
        <begin position="309"/>
        <end position="361"/>
    </location>
</feature>
<dbReference type="PANTHER" id="PTHR43065:SF34">
    <property type="entry name" value="SPORULATION KINASE A"/>
    <property type="match status" value="1"/>
</dbReference>
<dbReference type="EC" id="2.7.13.3" evidence="3"/>
<dbReference type="SMART" id="SM00388">
    <property type="entry name" value="HisKA"/>
    <property type="match status" value="1"/>
</dbReference>
<dbReference type="Pfam" id="PF00989">
    <property type="entry name" value="PAS"/>
    <property type="match status" value="1"/>
</dbReference>
<keyword evidence="7" id="KW-0547">Nucleotide-binding</keyword>
<dbReference type="Gene3D" id="3.30.565.10">
    <property type="entry name" value="Histidine kinase-like ATPase, C-terminal domain"/>
    <property type="match status" value="1"/>
</dbReference>
<dbReference type="Gene3D" id="3.30.450.20">
    <property type="entry name" value="PAS domain"/>
    <property type="match status" value="1"/>
</dbReference>
<keyword evidence="8" id="KW-0418">Kinase</keyword>
<dbReference type="InterPro" id="IPR005467">
    <property type="entry name" value="His_kinase_dom"/>
</dbReference>
<evidence type="ECO:0000256" key="9">
    <source>
        <dbReference type="ARBA" id="ARBA00022840"/>
    </source>
</evidence>